<protein>
    <recommendedName>
        <fullName evidence="4">Ion transport domain-containing protein</fullName>
    </recommendedName>
</protein>
<gene>
    <name evidence="3" type="ORF">GLOINDRAFT_34195</name>
</gene>
<keyword evidence="2" id="KW-0812">Transmembrane</keyword>
<dbReference type="PANTHER" id="PTHR10582:SF2">
    <property type="entry name" value="INACTIVE"/>
    <property type="match status" value="1"/>
</dbReference>
<sequence>MSIIIQDFRFSDGFGSVVEINTGLIVGISFSIFLIWIELIFYFRLIPYIGIYIYHVIIIFKIIFPFFLFMLIVILAFAHTMFVLLRNPVNIRTKDSTYSGVATNSLTNETLNIEFKSDFDPTSSDNPFTSFSSAIMATYFWISLQNMLIAFMSDEYEDVKDKSRLILLKHKANHIADYDAMYHIHFWIPDSKPKCIYYIGQSENYEDWHIARKDDDKSAICKGLKENPIFTNFKERDFDDHSIWNYQLDNKDNEH</sequence>
<dbReference type="PANTHER" id="PTHR10582">
    <property type="entry name" value="TRANSIENT RECEPTOR POTENTIAL ION CHANNEL PROTEIN"/>
    <property type="match status" value="1"/>
</dbReference>
<dbReference type="GO" id="GO:0005216">
    <property type="term" value="F:monoatomic ion channel activity"/>
    <property type="evidence" value="ECO:0007669"/>
    <property type="project" value="InterPro"/>
</dbReference>
<organism evidence="3">
    <name type="scientific">Rhizophagus irregularis (strain DAOM 181602 / DAOM 197198 / MUCL 43194)</name>
    <name type="common">Arbuscular mycorrhizal fungus</name>
    <name type="synonym">Glomus intraradices</name>
    <dbReference type="NCBI Taxonomy" id="747089"/>
    <lineage>
        <taxon>Eukaryota</taxon>
        <taxon>Fungi</taxon>
        <taxon>Fungi incertae sedis</taxon>
        <taxon>Mucoromycota</taxon>
        <taxon>Glomeromycotina</taxon>
        <taxon>Glomeromycetes</taxon>
        <taxon>Glomerales</taxon>
        <taxon>Glomeraceae</taxon>
        <taxon>Rhizophagus</taxon>
    </lineage>
</organism>
<evidence type="ECO:0008006" key="4">
    <source>
        <dbReference type="Google" id="ProtNLM"/>
    </source>
</evidence>
<evidence type="ECO:0000256" key="2">
    <source>
        <dbReference type="SAM" id="Phobius"/>
    </source>
</evidence>
<proteinExistence type="predicted"/>
<feature type="transmembrane region" description="Helical" evidence="2">
    <location>
        <begin position="20"/>
        <end position="41"/>
    </location>
</feature>
<dbReference type="HOGENOM" id="CLU_068941_1_0_1"/>
<dbReference type="GO" id="GO:0098703">
    <property type="term" value="P:calcium ion import across plasma membrane"/>
    <property type="evidence" value="ECO:0007669"/>
    <property type="project" value="TreeGrafter"/>
</dbReference>
<name>U9TSW2_RHIID</name>
<keyword evidence="1" id="KW-0677">Repeat</keyword>
<dbReference type="GO" id="GO:0005886">
    <property type="term" value="C:plasma membrane"/>
    <property type="evidence" value="ECO:0007669"/>
    <property type="project" value="TreeGrafter"/>
</dbReference>
<keyword evidence="2" id="KW-0472">Membrane</keyword>
<keyword evidence="2" id="KW-1133">Transmembrane helix</keyword>
<dbReference type="InterPro" id="IPR024862">
    <property type="entry name" value="TRPV"/>
</dbReference>
<dbReference type="AlphaFoldDB" id="U9TSW2"/>
<reference evidence="3" key="1">
    <citation type="submission" date="2013-07" db="EMBL/GenBank/DDBJ databases">
        <title>The genome of an arbuscular mycorrhizal fungus provides insights into the evolution of the oldest plant symbiosis.</title>
        <authorList>
            <consortium name="DOE Joint Genome Institute"/>
            <person name="Tisserant E."/>
            <person name="Malbreil M."/>
            <person name="Kuo A."/>
            <person name="Kohler A."/>
            <person name="Symeonidi A."/>
            <person name="Balestrini R."/>
            <person name="Charron P."/>
            <person name="Duensing N."/>
            <person name="Frei-dit-Frey N."/>
            <person name="Gianinazzi-Pearson V."/>
            <person name="Gilbert B."/>
            <person name="Handa Y."/>
            <person name="Hijri M."/>
            <person name="Kaul R."/>
            <person name="Kawaguchi M."/>
            <person name="Krajinski F."/>
            <person name="Lammers P."/>
            <person name="Lapierre D."/>
            <person name="Masclaux F.G."/>
            <person name="Murat C."/>
            <person name="Morin E."/>
            <person name="Ndikumana S."/>
            <person name="Pagni M."/>
            <person name="Petitpierre D."/>
            <person name="Requena N."/>
            <person name="Rosikiewicz P."/>
            <person name="Riley R."/>
            <person name="Saito K."/>
            <person name="San Clemente H."/>
            <person name="Shapiro H."/>
            <person name="van Tuinen D."/>
            <person name="Becard G."/>
            <person name="Bonfante P."/>
            <person name="Paszkowski U."/>
            <person name="Shachar-Hill Y."/>
            <person name="Young J.P."/>
            <person name="Sanders I.R."/>
            <person name="Henrissat B."/>
            <person name="Rensing S.A."/>
            <person name="Grigoriev I.V."/>
            <person name="Corradi N."/>
            <person name="Roux C."/>
            <person name="Martin F."/>
        </authorList>
    </citation>
    <scope>NUCLEOTIDE SEQUENCE</scope>
    <source>
        <strain evidence="3">DAOM 197198</strain>
    </source>
</reference>
<evidence type="ECO:0000256" key="1">
    <source>
        <dbReference type="ARBA" id="ARBA00022737"/>
    </source>
</evidence>
<evidence type="ECO:0000313" key="3">
    <source>
        <dbReference type="EMBL" id="ESA06436.1"/>
    </source>
</evidence>
<feature type="transmembrane region" description="Helical" evidence="2">
    <location>
        <begin position="53"/>
        <end position="78"/>
    </location>
</feature>
<dbReference type="EMBL" id="KI291635">
    <property type="protein sequence ID" value="ESA06436.1"/>
    <property type="molecule type" value="Genomic_DNA"/>
</dbReference>
<accession>U9TSW2</accession>